<reference evidence="2" key="1">
    <citation type="submission" date="2014-05" db="EMBL/GenBank/DDBJ databases">
        <authorList>
            <person name="Horn Fabian"/>
        </authorList>
    </citation>
    <scope>NUCLEOTIDE SEQUENCE</scope>
</reference>
<evidence type="ECO:0000259" key="1">
    <source>
        <dbReference type="Pfam" id="PF13471"/>
    </source>
</evidence>
<name>A0A061AE51_9ACTN</name>
<sequence length="142" mass="15917">MVNERAVSPPPLWIRPLAKVAVLLAKGIAKLSPERQFALLGAFRRGARASRADEAHRARNAVIFVSVMCTGPWCLQRSIATALLCRICGTWPEWCVGVRTEPFTAHAWVQVDGIPIDEDTEQLERFHTMVVIRPRSCEEPSR</sequence>
<evidence type="ECO:0000313" key="4">
    <source>
        <dbReference type="Proteomes" id="UP000756710"/>
    </source>
</evidence>
<organism evidence="2">
    <name type="scientific">Streptomyces iranensis</name>
    <dbReference type="NCBI Taxonomy" id="576784"/>
    <lineage>
        <taxon>Bacteria</taxon>
        <taxon>Bacillati</taxon>
        <taxon>Actinomycetota</taxon>
        <taxon>Actinomycetes</taxon>
        <taxon>Kitasatosporales</taxon>
        <taxon>Streptomycetaceae</taxon>
        <taxon>Streptomyces</taxon>
        <taxon>Streptomyces violaceusniger group</taxon>
    </lineage>
</organism>
<dbReference type="GeneID" id="32474277"/>
<accession>A0A061AE51</accession>
<protein>
    <recommendedName>
        <fullName evidence="1">Microcin J25-processing protein McjB C-terminal domain-containing protein</fullName>
    </recommendedName>
</protein>
<reference evidence="3 4" key="2">
    <citation type="submission" date="2021-03" db="EMBL/GenBank/DDBJ databases">
        <title>Genomic Encyclopedia of Type Strains, Phase IV (KMG-IV): sequencing the most valuable type-strain genomes for metagenomic binning, comparative biology and taxonomic classification.</title>
        <authorList>
            <person name="Goeker M."/>
        </authorList>
    </citation>
    <scope>NUCLEOTIDE SEQUENCE [LARGE SCALE GENOMIC DNA]</scope>
    <source>
        <strain evidence="3 4">DSM 41954</strain>
    </source>
</reference>
<dbReference type="EMBL" id="LK022849">
    <property type="protein sequence ID" value="CDR18157.1"/>
    <property type="molecule type" value="Genomic_DNA"/>
</dbReference>
<gene>
    <name evidence="3" type="ORF">J2Z30_008669</name>
    <name evidence="2" type="ORF">SIRAN55</name>
</gene>
<dbReference type="Proteomes" id="UP000756710">
    <property type="component" value="Unassembled WGS sequence"/>
</dbReference>
<dbReference type="Pfam" id="PF13471">
    <property type="entry name" value="Transglut_core3"/>
    <property type="match status" value="1"/>
</dbReference>
<dbReference type="EMBL" id="JAGGLR010000032">
    <property type="protein sequence ID" value="MBP2067602.1"/>
    <property type="molecule type" value="Genomic_DNA"/>
</dbReference>
<dbReference type="AlphaFoldDB" id="A0A061AE51"/>
<dbReference type="InterPro" id="IPR053521">
    <property type="entry name" value="McjB-like"/>
</dbReference>
<dbReference type="NCBIfam" id="NF033537">
    <property type="entry name" value="lasso_biosyn_B2"/>
    <property type="match status" value="1"/>
</dbReference>
<evidence type="ECO:0000313" key="3">
    <source>
        <dbReference type="EMBL" id="MBP2067602.1"/>
    </source>
</evidence>
<evidence type="ECO:0000313" key="2">
    <source>
        <dbReference type="EMBL" id="CDR18157.1"/>
    </source>
</evidence>
<keyword evidence="4" id="KW-1185">Reference proteome</keyword>
<proteinExistence type="predicted"/>
<dbReference type="InterPro" id="IPR032708">
    <property type="entry name" value="McjB_C"/>
</dbReference>
<feature type="domain" description="Microcin J25-processing protein McjB C-terminal" evidence="1">
    <location>
        <begin position="24"/>
        <end position="130"/>
    </location>
</feature>
<dbReference type="HOGENOM" id="CLU_148708_0_0_11"/>
<dbReference type="RefSeq" id="WP_078957452.1">
    <property type="nucleotide sequence ID" value="NZ_BAABDR010000100.1"/>
</dbReference>